<dbReference type="InterPro" id="IPR013083">
    <property type="entry name" value="Znf_RING/FYVE/PHD"/>
</dbReference>
<keyword evidence="2 11" id="KW-0812">Transmembrane</keyword>
<dbReference type="SMART" id="SM00184">
    <property type="entry name" value="RING"/>
    <property type="match status" value="1"/>
</dbReference>
<evidence type="ECO:0000256" key="2">
    <source>
        <dbReference type="ARBA" id="ARBA00022692"/>
    </source>
</evidence>
<evidence type="ECO:0000313" key="11">
    <source>
        <dbReference type="EMBL" id="JAI48682.1"/>
    </source>
</evidence>
<evidence type="ECO:0000256" key="1">
    <source>
        <dbReference type="ARBA" id="ARBA00004141"/>
    </source>
</evidence>
<keyword evidence="8" id="KW-0472">Membrane</keyword>
<dbReference type="GO" id="GO:0061630">
    <property type="term" value="F:ubiquitin protein ligase activity"/>
    <property type="evidence" value="ECO:0007669"/>
    <property type="project" value="InterPro"/>
</dbReference>
<dbReference type="PROSITE" id="PS00518">
    <property type="entry name" value="ZF_RING_1"/>
    <property type="match status" value="1"/>
</dbReference>
<evidence type="ECO:0000256" key="9">
    <source>
        <dbReference type="PROSITE-ProRule" id="PRU00175"/>
    </source>
</evidence>
<feature type="domain" description="RING-type" evidence="10">
    <location>
        <begin position="584"/>
        <end position="622"/>
    </location>
</feature>
<keyword evidence="5" id="KW-0833">Ubl conjugation pathway</keyword>
<organism evidence="11">
    <name type="scientific">Bactrocera latifrons</name>
    <name type="common">Malaysian fruit fly</name>
    <name type="synonym">Chaetodacus latifrons</name>
    <dbReference type="NCBI Taxonomy" id="174628"/>
    <lineage>
        <taxon>Eukaryota</taxon>
        <taxon>Metazoa</taxon>
        <taxon>Ecdysozoa</taxon>
        <taxon>Arthropoda</taxon>
        <taxon>Hexapoda</taxon>
        <taxon>Insecta</taxon>
        <taxon>Pterygota</taxon>
        <taxon>Neoptera</taxon>
        <taxon>Endopterygota</taxon>
        <taxon>Diptera</taxon>
        <taxon>Brachycera</taxon>
        <taxon>Muscomorpha</taxon>
        <taxon>Tephritoidea</taxon>
        <taxon>Tephritidae</taxon>
        <taxon>Bactrocera</taxon>
        <taxon>Bactrocera</taxon>
    </lineage>
</organism>
<dbReference type="Pfam" id="PF13920">
    <property type="entry name" value="zf-C3HC4_3"/>
    <property type="match status" value="1"/>
</dbReference>
<keyword evidence="4 9" id="KW-0863">Zinc-finger</keyword>
<comment type="subcellular location">
    <subcellularLocation>
        <location evidence="1">Membrane</location>
        <topology evidence="1">Multi-pass membrane protein</topology>
    </subcellularLocation>
</comment>
<dbReference type="PROSITE" id="PS50089">
    <property type="entry name" value="ZF_RING_2"/>
    <property type="match status" value="1"/>
</dbReference>
<dbReference type="InterPro" id="IPR017907">
    <property type="entry name" value="Znf_RING_CS"/>
</dbReference>
<dbReference type="PANTHER" id="PTHR15860">
    <property type="entry name" value="UNCHARACTERIZED RING FINGER-CONTAINING PROTEIN"/>
    <property type="match status" value="1"/>
</dbReference>
<dbReference type="CDD" id="cd16532">
    <property type="entry name" value="RING-HC_RNFT1-like"/>
    <property type="match status" value="1"/>
</dbReference>
<dbReference type="EMBL" id="GDHF01003632">
    <property type="protein sequence ID" value="JAI48682.1"/>
    <property type="molecule type" value="Transcribed_RNA"/>
</dbReference>
<name>A0A0K8WC61_BACLA</name>
<evidence type="ECO:0000256" key="6">
    <source>
        <dbReference type="ARBA" id="ARBA00022833"/>
    </source>
</evidence>
<dbReference type="InterPro" id="IPR044235">
    <property type="entry name" value="RNFT1/2"/>
</dbReference>
<evidence type="ECO:0000256" key="5">
    <source>
        <dbReference type="ARBA" id="ARBA00022786"/>
    </source>
</evidence>
<evidence type="ECO:0000256" key="7">
    <source>
        <dbReference type="ARBA" id="ARBA00022989"/>
    </source>
</evidence>
<evidence type="ECO:0000259" key="10">
    <source>
        <dbReference type="PROSITE" id="PS50089"/>
    </source>
</evidence>
<evidence type="ECO:0000256" key="8">
    <source>
        <dbReference type="ARBA" id="ARBA00023136"/>
    </source>
</evidence>
<evidence type="ECO:0000256" key="4">
    <source>
        <dbReference type="ARBA" id="ARBA00022771"/>
    </source>
</evidence>
<evidence type="ECO:0000256" key="3">
    <source>
        <dbReference type="ARBA" id="ARBA00022723"/>
    </source>
</evidence>
<sequence>NLHTTPWGCSNFKPKKKKCRKFIPCYANQNKINIAFKNKYRKYFVGVMNSNNINNETEANRTLFRLQANDTEVNVSNLTSPDVHNLSSQNTPLIQQSFENIRIDIEENASESLESTSETRTSHNIMEHYARFIRDQVAEVTRSRLGNIIAASGSGTPSQQNTGGISSGSNYVRVHSLPNSLGNLNNVFSPEVLRSFSTTNNFDESARHSYENDINSPIMFNRNFDAQINSVSAGPHATRSSSLIFDHHINFRNNVTAGDINSFTTPSNALHQTNVRRDGLDLSGNVSTDQQTYSIPVIPTRGTEETATSTNELYNTSFPDIVIPTIRHCLHYIPFACILFVKFIYDHSLAILDIITLQFVMYCVNKSLQAQVIRLDQKRNLILLRDLLLVAAVITLRLLASSTSPDPFGLLLAPPTSERNMVHQVIHNLPQDTYTPTTDSPNTIENTIIIPKIISLTTVIYYIAVNDLLLKLITISIKLVVTLLPLRAIRHKSRTRLYVFIEFFSQFYRSLVPIRQWLLFLFESYSGLHAISGVMFSSTYIVLKGCELADRGKTLKKSFISLLKDVNKLGKPEKDDFDTSEELCAICQDAYVSPVVLECGHIFCDSCVTTWFKREQTCPMCRAKVGDNLAWHDGTTTFFYQLY</sequence>
<accession>A0A0K8WC61</accession>
<dbReference type="GO" id="GO:0016020">
    <property type="term" value="C:membrane"/>
    <property type="evidence" value="ECO:0007669"/>
    <property type="project" value="UniProtKB-SubCell"/>
</dbReference>
<dbReference type="PANTHER" id="PTHR15860:SF0">
    <property type="entry name" value="LP20373P"/>
    <property type="match status" value="1"/>
</dbReference>
<dbReference type="OrthoDB" id="9049620at2759"/>
<dbReference type="GO" id="GO:1904294">
    <property type="term" value="P:positive regulation of ERAD pathway"/>
    <property type="evidence" value="ECO:0007669"/>
    <property type="project" value="InterPro"/>
</dbReference>
<proteinExistence type="predicted"/>
<reference evidence="11" key="1">
    <citation type="submission" date="2015-06" db="EMBL/GenBank/DDBJ databases">
        <authorList>
            <person name="Hoefler B.C."/>
            <person name="Straight P.D."/>
        </authorList>
    </citation>
    <scope>NUCLEOTIDE SEQUENCE</scope>
</reference>
<dbReference type="Gene3D" id="3.30.40.10">
    <property type="entry name" value="Zinc/RING finger domain, C3HC4 (zinc finger)"/>
    <property type="match status" value="1"/>
</dbReference>
<dbReference type="AlphaFoldDB" id="A0A0K8WC61"/>
<keyword evidence="7" id="KW-1133">Transmembrane helix</keyword>
<feature type="non-terminal residue" evidence="11">
    <location>
        <position position="1"/>
    </location>
</feature>
<keyword evidence="6" id="KW-0862">Zinc</keyword>
<dbReference type="InterPro" id="IPR001841">
    <property type="entry name" value="Znf_RING"/>
</dbReference>
<dbReference type="GO" id="GO:0008270">
    <property type="term" value="F:zinc ion binding"/>
    <property type="evidence" value="ECO:0007669"/>
    <property type="project" value="UniProtKB-KW"/>
</dbReference>
<protein>
    <submittedName>
        <fullName evidence="11">RING finger and transmembrane domain-containing protein 2</fullName>
    </submittedName>
</protein>
<keyword evidence="3" id="KW-0479">Metal-binding</keyword>
<gene>
    <name evidence="11" type="primary">RNFT2_0</name>
    <name evidence="11" type="ORF">c0_g1_i1</name>
</gene>
<dbReference type="SUPFAM" id="SSF57850">
    <property type="entry name" value="RING/U-box"/>
    <property type="match status" value="1"/>
</dbReference>